<feature type="domain" description="HTH cro/C1-type" evidence="2">
    <location>
        <begin position="6"/>
        <end position="60"/>
    </location>
</feature>
<keyword evidence="4" id="KW-1185">Reference proteome</keyword>
<reference evidence="4" key="1">
    <citation type="submission" date="2016-07" db="EMBL/GenBank/DDBJ databases">
        <authorList>
            <person name="Florea S."/>
            <person name="Webb J.S."/>
            <person name="Jaromczyk J."/>
            <person name="Schardl C.L."/>
        </authorList>
    </citation>
    <scope>NUCLEOTIDE SEQUENCE [LARGE SCALE GENOMIC DNA]</scope>
    <source>
        <strain evidence="4">CY1</strain>
    </source>
</reference>
<dbReference type="Gene3D" id="1.10.260.40">
    <property type="entry name" value="lambda repressor-like DNA-binding domains"/>
    <property type="match status" value="1"/>
</dbReference>
<dbReference type="Pfam" id="PF01381">
    <property type="entry name" value="HTH_3"/>
    <property type="match status" value="1"/>
</dbReference>
<dbReference type="RefSeq" id="WP_079414659.1">
    <property type="nucleotide sequence ID" value="NZ_MBTG01000019.1"/>
</dbReference>
<name>A0A1V4HGP0_9BACL</name>
<dbReference type="InterPro" id="IPR001387">
    <property type="entry name" value="Cro/C1-type_HTH"/>
</dbReference>
<evidence type="ECO:0000256" key="1">
    <source>
        <dbReference type="ARBA" id="ARBA00023125"/>
    </source>
</evidence>
<protein>
    <recommendedName>
        <fullName evidence="2">HTH cro/C1-type domain-containing protein</fullName>
    </recommendedName>
</protein>
<dbReference type="OrthoDB" id="5190137at2"/>
<dbReference type="PANTHER" id="PTHR46558">
    <property type="entry name" value="TRACRIPTIONAL REGULATORY PROTEIN-RELATED-RELATED"/>
    <property type="match status" value="1"/>
</dbReference>
<dbReference type="PROSITE" id="PS50943">
    <property type="entry name" value="HTH_CROC1"/>
    <property type="match status" value="1"/>
</dbReference>
<dbReference type="PANTHER" id="PTHR46558:SF11">
    <property type="entry name" value="HTH-TYPE TRANSCRIPTIONAL REGULATOR XRE"/>
    <property type="match status" value="1"/>
</dbReference>
<dbReference type="GO" id="GO:0003677">
    <property type="term" value="F:DNA binding"/>
    <property type="evidence" value="ECO:0007669"/>
    <property type="project" value="UniProtKB-KW"/>
</dbReference>
<evidence type="ECO:0000259" key="2">
    <source>
        <dbReference type="PROSITE" id="PS50943"/>
    </source>
</evidence>
<accession>A0A1V4HGP0</accession>
<evidence type="ECO:0000313" key="4">
    <source>
        <dbReference type="Proteomes" id="UP000190626"/>
    </source>
</evidence>
<sequence length="110" mass="12352">MFGTRLRSLRKKTGLTMKELGSKFNLAESTISGYENGARKPDIEIMEKIADYFEVSVDYLLGRATDQEQSTVGRSLLQGADQYTEEELEIARAAAQAAVEAYRKGLNRRK</sequence>
<evidence type="ECO:0000313" key="3">
    <source>
        <dbReference type="EMBL" id="OPH54979.1"/>
    </source>
</evidence>
<dbReference type="Proteomes" id="UP000190626">
    <property type="component" value="Unassembled WGS sequence"/>
</dbReference>
<dbReference type="SUPFAM" id="SSF47413">
    <property type="entry name" value="lambda repressor-like DNA-binding domains"/>
    <property type="match status" value="1"/>
</dbReference>
<organism evidence="3 4">
    <name type="scientific">Paenibacillus ferrarius</name>
    <dbReference type="NCBI Taxonomy" id="1469647"/>
    <lineage>
        <taxon>Bacteria</taxon>
        <taxon>Bacillati</taxon>
        <taxon>Bacillota</taxon>
        <taxon>Bacilli</taxon>
        <taxon>Bacillales</taxon>
        <taxon>Paenibacillaceae</taxon>
        <taxon>Paenibacillus</taxon>
    </lineage>
</organism>
<dbReference type="InterPro" id="IPR010982">
    <property type="entry name" value="Lambda_DNA-bd_dom_sf"/>
</dbReference>
<dbReference type="EMBL" id="MBTG01000019">
    <property type="protein sequence ID" value="OPH54979.1"/>
    <property type="molecule type" value="Genomic_DNA"/>
</dbReference>
<comment type="caution">
    <text evidence="3">The sequence shown here is derived from an EMBL/GenBank/DDBJ whole genome shotgun (WGS) entry which is preliminary data.</text>
</comment>
<proteinExistence type="predicted"/>
<gene>
    <name evidence="3" type="ORF">BC351_30120</name>
</gene>
<dbReference type="STRING" id="1469647.BC351_30120"/>
<dbReference type="SMART" id="SM00530">
    <property type="entry name" value="HTH_XRE"/>
    <property type="match status" value="1"/>
</dbReference>
<keyword evidence="1" id="KW-0238">DNA-binding</keyword>
<dbReference type="CDD" id="cd00093">
    <property type="entry name" value="HTH_XRE"/>
    <property type="match status" value="1"/>
</dbReference>
<dbReference type="AlphaFoldDB" id="A0A1V4HGP0"/>